<dbReference type="PANTHER" id="PTHR43143">
    <property type="entry name" value="METALLOPHOSPHOESTERASE, CALCINEURIN SUPERFAMILY"/>
    <property type="match status" value="1"/>
</dbReference>
<feature type="domain" description="Calcineurin-like phosphoesterase" evidence="1">
    <location>
        <begin position="37"/>
        <end position="241"/>
    </location>
</feature>
<evidence type="ECO:0000313" key="2">
    <source>
        <dbReference type="EMBL" id="EKO40922.1"/>
    </source>
</evidence>
<dbReference type="InterPro" id="IPR004843">
    <property type="entry name" value="Calcineurin-like_PHP"/>
</dbReference>
<gene>
    <name evidence="2" type="ORF">B193_0348</name>
</gene>
<dbReference type="InterPro" id="IPR051918">
    <property type="entry name" value="STPP_CPPED1"/>
</dbReference>
<dbReference type="EMBL" id="ALAO01000038">
    <property type="protein sequence ID" value="EKO40922.1"/>
    <property type="molecule type" value="Genomic_DNA"/>
</dbReference>
<sequence>MSDLRFVVMGDSRSNDLSTYINTAVLGSANQSISALNPPADFVIFLGDDSVLGNADFNGTNSFTYQDWYSFMRTPPTGLPVQTPIYLVIGNHELYQASLGDTVSSYTSQTGYQTFMAQNTMFSPTTFMPNTTSHPGYENLDYSFTSSDGQSLFVVLDGFYVPSSPSAPYSDPGSLDYNQLTYLNDTLSSSTAKTKFVITHNPTFSPNYENYDTAVSSSMGQYWQILDNNNVAAAFSGHDHLYSRVMVDSSFTSGSSDPNPGLNFKNTIPQIIAGSVGAPLTGTVANEASTIYAPASWNVKNLYNYSVVDVHTLDTDSGVSTVTVNTYTSDGTSPWTLSDSFTEINSPTNGRVFSIPSASSGTGFQVLQDNGTGQSGLNDPYMSSSSVAGGLFDAFSFSSTAKGVQLSQYSGV</sequence>
<dbReference type="AlphaFoldDB" id="K6FQS7"/>
<dbReference type="Proteomes" id="UP000006272">
    <property type="component" value="Unassembled WGS sequence"/>
</dbReference>
<comment type="caution">
    <text evidence="2">The sequence shown here is derived from an EMBL/GenBank/DDBJ whole genome shotgun (WGS) entry which is preliminary data.</text>
</comment>
<proteinExistence type="predicted"/>
<dbReference type="Pfam" id="PF00149">
    <property type="entry name" value="Metallophos"/>
    <property type="match status" value="1"/>
</dbReference>
<name>K6FQS7_9BACT</name>
<protein>
    <submittedName>
        <fullName evidence="2">Calcineurin-like phosphoesterase</fullName>
    </submittedName>
</protein>
<dbReference type="SUPFAM" id="SSF56300">
    <property type="entry name" value="Metallo-dependent phosphatases"/>
    <property type="match status" value="1"/>
</dbReference>
<dbReference type="PATRIC" id="fig|1206767.3.peg.326"/>
<dbReference type="Gene3D" id="3.60.21.10">
    <property type="match status" value="1"/>
</dbReference>
<evidence type="ECO:0000313" key="3">
    <source>
        <dbReference type="Proteomes" id="UP000006272"/>
    </source>
</evidence>
<dbReference type="GO" id="GO:0016787">
    <property type="term" value="F:hydrolase activity"/>
    <property type="evidence" value="ECO:0007669"/>
    <property type="project" value="InterPro"/>
</dbReference>
<evidence type="ECO:0000259" key="1">
    <source>
        <dbReference type="Pfam" id="PF00149"/>
    </source>
</evidence>
<dbReference type="PANTHER" id="PTHR43143:SF1">
    <property type="entry name" value="SERINE_THREONINE-PROTEIN PHOSPHATASE CPPED1"/>
    <property type="match status" value="1"/>
</dbReference>
<organism evidence="2 3">
    <name type="scientific">Solidesulfovibrio magneticus str. Maddingley MBC34</name>
    <dbReference type="NCBI Taxonomy" id="1206767"/>
    <lineage>
        <taxon>Bacteria</taxon>
        <taxon>Pseudomonadati</taxon>
        <taxon>Thermodesulfobacteriota</taxon>
        <taxon>Desulfovibrionia</taxon>
        <taxon>Desulfovibrionales</taxon>
        <taxon>Desulfovibrionaceae</taxon>
        <taxon>Solidesulfovibrio</taxon>
    </lineage>
</organism>
<accession>K6FQS7</accession>
<dbReference type="InterPro" id="IPR029052">
    <property type="entry name" value="Metallo-depent_PP-like"/>
</dbReference>
<reference evidence="2 3" key="1">
    <citation type="submission" date="2012-07" db="EMBL/GenBank/DDBJ databases">
        <title>Draft genome sequence of Desulfovibrio magneticus str. Maddingley MBC34 obtained from a metagenomic sequence of a methanogenic enrichment isolated from coal-seam formation water in Victoria, Australia.</title>
        <authorList>
            <person name="Greenfield P."/>
            <person name="Hendry P."/>
            <person name="Li D."/>
            <person name="Rosewarne C.P."/>
            <person name="Tran-Dinh N."/>
            <person name="Elbourne L.D.H."/>
            <person name="Paulsen I.T."/>
            <person name="Midgley D.J."/>
        </authorList>
    </citation>
    <scope>NUCLEOTIDE SEQUENCE [LARGE SCALE GENOMIC DNA]</scope>
    <source>
        <strain evidence="3">Maddingley MBC34</strain>
    </source>
</reference>